<proteinExistence type="predicted"/>
<dbReference type="RefSeq" id="WP_244444455.1">
    <property type="nucleotide sequence ID" value="NZ_BBIO01000015.1"/>
</dbReference>
<evidence type="ECO:0000313" key="2">
    <source>
        <dbReference type="Proteomes" id="UP000028702"/>
    </source>
</evidence>
<dbReference type="eggNOG" id="ENOG5033EKK">
    <property type="taxonomic scope" value="Bacteria"/>
</dbReference>
<organism evidence="1 2">
    <name type="scientific">Tepidicaulis marinus</name>
    <dbReference type="NCBI Taxonomy" id="1333998"/>
    <lineage>
        <taxon>Bacteria</taxon>
        <taxon>Pseudomonadati</taxon>
        <taxon>Pseudomonadota</taxon>
        <taxon>Alphaproteobacteria</taxon>
        <taxon>Hyphomicrobiales</taxon>
        <taxon>Parvibaculaceae</taxon>
        <taxon>Tepidicaulis</taxon>
    </lineage>
</organism>
<sequence length="104" mass="11407">MSKTRPTRVSLLSDLDDADFETEAADALFPSEDEQRQLALDLLLDAWEEALQAGASADIVASAALYAAFSDMVDVLGEDNVADMAENLADRIRHGEFTLQRTHH</sequence>
<reference evidence="1 2" key="1">
    <citation type="submission" date="2014-07" db="EMBL/GenBank/DDBJ databases">
        <title>Tepidicaulis marinum gen. nov., sp. nov., a novel marine bacterium denitrifying nitrate to nitrous oxide strictly under microaerobic conditions.</title>
        <authorList>
            <person name="Takeuchi M."/>
            <person name="Yamagishi T."/>
            <person name="Kamagata Y."/>
            <person name="Oshima K."/>
            <person name="Hattori M."/>
            <person name="Katayama T."/>
            <person name="Hanada S."/>
            <person name="Tamaki H."/>
            <person name="Marumo K."/>
            <person name="Maeda H."/>
            <person name="Nedachi M."/>
            <person name="Iwasaki W."/>
            <person name="Suwa Y."/>
            <person name="Sakata S."/>
        </authorList>
    </citation>
    <scope>NUCLEOTIDE SEQUENCE [LARGE SCALE GENOMIC DNA]</scope>
    <source>
        <strain evidence="1 2">MA2</strain>
    </source>
</reference>
<dbReference type="EMBL" id="BBIO01000015">
    <property type="protein sequence ID" value="GAK46104.1"/>
    <property type="molecule type" value="Genomic_DNA"/>
</dbReference>
<keyword evidence="2" id="KW-1185">Reference proteome</keyword>
<evidence type="ECO:0000313" key="1">
    <source>
        <dbReference type="EMBL" id="GAK46104.1"/>
    </source>
</evidence>
<protein>
    <submittedName>
        <fullName evidence="1">Conserved protein</fullName>
    </submittedName>
</protein>
<accession>A0A081BDI6</accession>
<name>A0A081BDI6_9HYPH</name>
<dbReference type="STRING" id="1333998.M2A_2603"/>
<dbReference type="AlphaFoldDB" id="A0A081BDI6"/>
<dbReference type="Proteomes" id="UP000028702">
    <property type="component" value="Unassembled WGS sequence"/>
</dbReference>
<comment type="caution">
    <text evidence="1">The sequence shown here is derived from an EMBL/GenBank/DDBJ whole genome shotgun (WGS) entry which is preliminary data.</text>
</comment>
<gene>
    <name evidence="1" type="ORF">M2A_2603</name>
</gene>